<feature type="compositionally biased region" description="Basic and acidic residues" evidence="1">
    <location>
        <begin position="64"/>
        <end position="74"/>
    </location>
</feature>
<reference evidence="2 3" key="1">
    <citation type="submission" date="2019-02" db="EMBL/GenBank/DDBJ databases">
        <title>Genome sequencing of the rare red list fungi Hericium alpestre (H. flagellum).</title>
        <authorList>
            <person name="Buettner E."/>
            <person name="Kellner H."/>
        </authorList>
    </citation>
    <scope>NUCLEOTIDE SEQUENCE [LARGE SCALE GENOMIC DNA]</scope>
    <source>
        <strain evidence="2 3">DSM 108284</strain>
    </source>
</reference>
<name>A0A4Z0A513_9AGAM</name>
<gene>
    <name evidence="2" type="ORF">EWM64_g2599</name>
</gene>
<sequence length="85" mass="9664">MRRIDSIHHLQKQKGKQAAKPVETEAEIPIVNKDKGKQHASPQETVQKVLRSKASPADTAQKQNEVKDKTKRYSDSQLNEAELQF</sequence>
<proteinExistence type="predicted"/>
<evidence type="ECO:0000313" key="2">
    <source>
        <dbReference type="EMBL" id="TFY81413.1"/>
    </source>
</evidence>
<dbReference type="EMBL" id="SFCI01000214">
    <property type="protein sequence ID" value="TFY81413.1"/>
    <property type="molecule type" value="Genomic_DNA"/>
</dbReference>
<dbReference type="AlphaFoldDB" id="A0A4Z0A513"/>
<protein>
    <submittedName>
        <fullName evidence="2">Uncharacterized protein</fullName>
    </submittedName>
</protein>
<keyword evidence="3" id="KW-1185">Reference proteome</keyword>
<evidence type="ECO:0000313" key="3">
    <source>
        <dbReference type="Proteomes" id="UP000298061"/>
    </source>
</evidence>
<dbReference type="Proteomes" id="UP000298061">
    <property type="component" value="Unassembled WGS sequence"/>
</dbReference>
<feature type="region of interest" description="Disordered" evidence="1">
    <location>
        <begin position="1"/>
        <end position="85"/>
    </location>
</feature>
<comment type="caution">
    <text evidence="2">The sequence shown here is derived from an EMBL/GenBank/DDBJ whole genome shotgun (WGS) entry which is preliminary data.</text>
</comment>
<organism evidence="2 3">
    <name type="scientific">Hericium alpestre</name>
    <dbReference type="NCBI Taxonomy" id="135208"/>
    <lineage>
        <taxon>Eukaryota</taxon>
        <taxon>Fungi</taxon>
        <taxon>Dikarya</taxon>
        <taxon>Basidiomycota</taxon>
        <taxon>Agaricomycotina</taxon>
        <taxon>Agaricomycetes</taxon>
        <taxon>Russulales</taxon>
        <taxon>Hericiaceae</taxon>
        <taxon>Hericium</taxon>
    </lineage>
</organism>
<evidence type="ECO:0000256" key="1">
    <source>
        <dbReference type="SAM" id="MobiDB-lite"/>
    </source>
</evidence>
<accession>A0A4Z0A513</accession>